<gene>
    <name evidence="2" type="ORF">GGI19_004926</name>
</gene>
<dbReference type="AlphaFoldDB" id="A0A9W8GV38"/>
<accession>A0A9W8GV38</accession>
<feature type="region of interest" description="Disordered" evidence="1">
    <location>
        <begin position="1"/>
        <end position="28"/>
    </location>
</feature>
<dbReference type="OrthoDB" id="5569077at2759"/>
<sequence>MGRQSIKKEQNKLKVREDRLSEQRVSVTTPEEIQRWQQRWDWMTADKEVLQQREQKHQERLQYCEAKRMRQQQKHEMEEARRRQERERVQQEREVAKLQRGPKMLERRRIMQELALSRNNTPTPSPDSVLRLVFDYLSPVPGPACTAKELVAHLLCLQRVAAVNREWRTVALPLFYRTVLIVIGYPLDPRDVDDSDDEDGGYNITDSNRRMNIDEKRRDKTDTVVGSDVWDSDDNEEWLNAVGLSRDGVDISLRTNIGLLCAAGLREKASEVQIIVQGMGQTAGQLMRQLLLAEFGRHMWPAAARLRIDMRGSSSTPQANITAERELNALEPLNRLLSDILPSLREIEFYGPHSESIYGCVPIEQLIKERLHRPESLRVVRVNADCWPKLTDDYETGITAPPIYIECMEIDAPDETYLMPVPTMMADTLVELKLSPMVDGFEWSLFEHLGESDSTEKGSDSSKLPLSFSSLKSLVLDFSDFEDFEFGDVDLNNVWSNAYSYAGPLYYSDDSDEEIGFFEDEVQKQLKRRFKELPDYGALKFPVLTSLELRNHQTQRYLRLFAYSPISSLVLSDQYFESPKGWNLSKYRSLRRLSIIMPPSLDEHDIRHFIKVLPTVLSTVRSKLQHLSLAMNLGRDTQLLFTAPSFADSLTSLTLEGEYSQHNVEHLLQLFPNLRTLDVCAIVSEPIFTVPDLIDKYHCANSAQTLTPLNTSLCVLSAYGQRYFSNRSCVDVIPESRRLMAPELHHYRGLLVGLVCRLPALDTLRVSAQSVDGVDESIHAIVDTNVSPEDVGHLPRVRVRALDL</sequence>
<organism evidence="2 3">
    <name type="scientific">Coemansia pectinata</name>
    <dbReference type="NCBI Taxonomy" id="1052879"/>
    <lineage>
        <taxon>Eukaryota</taxon>
        <taxon>Fungi</taxon>
        <taxon>Fungi incertae sedis</taxon>
        <taxon>Zoopagomycota</taxon>
        <taxon>Kickxellomycotina</taxon>
        <taxon>Kickxellomycetes</taxon>
        <taxon>Kickxellales</taxon>
        <taxon>Kickxellaceae</taxon>
        <taxon>Coemansia</taxon>
    </lineage>
</organism>
<protein>
    <submittedName>
        <fullName evidence="2">Uncharacterized protein</fullName>
    </submittedName>
</protein>
<evidence type="ECO:0000313" key="2">
    <source>
        <dbReference type="EMBL" id="KAJ2750739.1"/>
    </source>
</evidence>
<evidence type="ECO:0000313" key="3">
    <source>
        <dbReference type="Proteomes" id="UP001140011"/>
    </source>
</evidence>
<dbReference type="SUPFAM" id="SSF52047">
    <property type="entry name" value="RNI-like"/>
    <property type="match status" value="1"/>
</dbReference>
<dbReference type="Gene3D" id="3.80.10.10">
    <property type="entry name" value="Ribonuclease Inhibitor"/>
    <property type="match status" value="1"/>
</dbReference>
<dbReference type="Proteomes" id="UP001140011">
    <property type="component" value="Unassembled WGS sequence"/>
</dbReference>
<comment type="caution">
    <text evidence="2">The sequence shown here is derived from an EMBL/GenBank/DDBJ whole genome shotgun (WGS) entry which is preliminary data.</text>
</comment>
<proteinExistence type="predicted"/>
<evidence type="ECO:0000256" key="1">
    <source>
        <dbReference type="SAM" id="MobiDB-lite"/>
    </source>
</evidence>
<feature type="compositionally biased region" description="Basic and acidic residues" evidence="1">
    <location>
        <begin position="1"/>
        <end position="22"/>
    </location>
</feature>
<keyword evidence="3" id="KW-1185">Reference proteome</keyword>
<dbReference type="EMBL" id="JANBUH010000505">
    <property type="protein sequence ID" value="KAJ2750739.1"/>
    <property type="molecule type" value="Genomic_DNA"/>
</dbReference>
<dbReference type="InterPro" id="IPR032675">
    <property type="entry name" value="LRR_dom_sf"/>
</dbReference>
<reference evidence="2" key="1">
    <citation type="submission" date="2022-07" db="EMBL/GenBank/DDBJ databases">
        <title>Phylogenomic reconstructions and comparative analyses of Kickxellomycotina fungi.</title>
        <authorList>
            <person name="Reynolds N.K."/>
            <person name="Stajich J.E."/>
            <person name="Barry K."/>
            <person name="Grigoriev I.V."/>
            <person name="Crous P."/>
            <person name="Smith M.E."/>
        </authorList>
    </citation>
    <scope>NUCLEOTIDE SEQUENCE</scope>
    <source>
        <strain evidence="2">BCRC 34297</strain>
    </source>
</reference>
<name>A0A9W8GV38_9FUNG</name>
<feature type="region of interest" description="Disordered" evidence="1">
    <location>
        <begin position="70"/>
        <end position="97"/>
    </location>
</feature>